<accession>A0ABY4HI60</accession>
<proteinExistence type="predicted"/>
<dbReference type="RefSeq" id="WP_246915317.1">
    <property type="nucleotide sequence ID" value="NZ_CP090145.1"/>
</dbReference>
<sequence>MKKITILLFSLLTLMSCDLLTGEEIARLSINKVSTSEQNIFEKETNLNLKKDEEIAFWSEMDLEYLNEAHFQFRFRIYRNDEPYGILEFNPTEKNVTIGEVKTTIGDETKWHFTGKNKTLKIKEDGNYTFKGILKTTKNPSIKVNKAIVIIKK</sequence>
<gene>
    <name evidence="1" type="ORF">LXD69_10700</name>
</gene>
<organism evidence="1 2">
    <name type="scientific">Flavobacterium sediminilitoris</name>
    <dbReference type="NCBI Taxonomy" id="2024526"/>
    <lineage>
        <taxon>Bacteria</taxon>
        <taxon>Pseudomonadati</taxon>
        <taxon>Bacteroidota</taxon>
        <taxon>Flavobacteriia</taxon>
        <taxon>Flavobacteriales</taxon>
        <taxon>Flavobacteriaceae</taxon>
        <taxon>Flavobacterium</taxon>
    </lineage>
</organism>
<dbReference type="Proteomes" id="UP000830454">
    <property type="component" value="Chromosome"/>
</dbReference>
<evidence type="ECO:0000313" key="1">
    <source>
        <dbReference type="EMBL" id="UOX32520.1"/>
    </source>
</evidence>
<reference evidence="1" key="1">
    <citation type="submission" date="2021-12" db="EMBL/GenBank/DDBJ databases">
        <authorList>
            <person name="Cha I.-T."/>
            <person name="Lee K.-E."/>
            <person name="Park S.-J."/>
        </authorList>
    </citation>
    <scope>NUCLEOTIDE SEQUENCE</scope>
    <source>
        <strain evidence="1">YSM-43</strain>
    </source>
</reference>
<evidence type="ECO:0000313" key="2">
    <source>
        <dbReference type="Proteomes" id="UP000830454"/>
    </source>
</evidence>
<evidence type="ECO:0008006" key="3">
    <source>
        <dbReference type="Google" id="ProtNLM"/>
    </source>
</evidence>
<keyword evidence="2" id="KW-1185">Reference proteome</keyword>
<reference evidence="1" key="2">
    <citation type="submission" date="2022-04" db="EMBL/GenBank/DDBJ databases">
        <title>Complete Genome Sequence of Flavobacterium sediminilitoris YSM-43, Isolated from a Tidal Sediment.</title>
        <authorList>
            <person name="Lee P.A."/>
        </authorList>
    </citation>
    <scope>NUCLEOTIDE SEQUENCE</scope>
    <source>
        <strain evidence="1">YSM-43</strain>
    </source>
</reference>
<dbReference type="PROSITE" id="PS51257">
    <property type="entry name" value="PROKAR_LIPOPROTEIN"/>
    <property type="match status" value="1"/>
</dbReference>
<name>A0ABY4HI60_9FLAO</name>
<dbReference type="EMBL" id="CP090145">
    <property type="protein sequence ID" value="UOX32520.1"/>
    <property type="molecule type" value="Genomic_DNA"/>
</dbReference>
<protein>
    <recommendedName>
        <fullName evidence="3">Lipoprotein</fullName>
    </recommendedName>
</protein>